<proteinExistence type="predicted"/>
<organism evidence="1 2">
    <name type="scientific">Tripterygium wilfordii</name>
    <name type="common">Thunder God vine</name>
    <dbReference type="NCBI Taxonomy" id="458696"/>
    <lineage>
        <taxon>Eukaryota</taxon>
        <taxon>Viridiplantae</taxon>
        <taxon>Streptophyta</taxon>
        <taxon>Embryophyta</taxon>
        <taxon>Tracheophyta</taxon>
        <taxon>Spermatophyta</taxon>
        <taxon>Magnoliopsida</taxon>
        <taxon>eudicotyledons</taxon>
        <taxon>Gunneridae</taxon>
        <taxon>Pentapetalae</taxon>
        <taxon>rosids</taxon>
        <taxon>fabids</taxon>
        <taxon>Celastrales</taxon>
        <taxon>Celastraceae</taxon>
        <taxon>Tripterygium</taxon>
    </lineage>
</organism>
<name>A0A7J7DSK8_TRIWF</name>
<reference evidence="1 2" key="1">
    <citation type="journal article" date="2020" name="Nat. Commun.">
        <title>Genome of Tripterygium wilfordii and identification of cytochrome P450 involved in triptolide biosynthesis.</title>
        <authorList>
            <person name="Tu L."/>
            <person name="Su P."/>
            <person name="Zhang Z."/>
            <person name="Gao L."/>
            <person name="Wang J."/>
            <person name="Hu T."/>
            <person name="Zhou J."/>
            <person name="Zhang Y."/>
            <person name="Zhao Y."/>
            <person name="Liu Y."/>
            <person name="Song Y."/>
            <person name="Tong Y."/>
            <person name="Lu Y."/>
            <person name="Yang J."/>
            <person name="Xu C."/>
            <person name="Jia M."/>
            <person name="Peters R.J."/>
            <person name="Huang L."/>
            <person name="Gao W."/>
        </authorList>
    </citation>
    <scope>NUCLEOTIDE SEQUENCE [LARGE SCALE GENOMIC DNA]</scope>
    <source>
        <strain evidence="2">cv. XIE 37</strain>
        <tissue evidence="1">Leaf</tissue>
    </source>
</reference>
<sequence length="71" mass="8286">MMGRKWPRDDMTTITFSEKDTAGVRFSHNDVLVVTLQMEKTEVRSIMVDQGSSAEITYYFLFQKLGEQFDE</sequence>
<dbReference type="InParanoid" id="A0A7J7DSK8"/>
<keyword evidence="2" id="KW-1185">Reference proteome</keyword>
<protein>
    <submittedName>
        <fullName evidence="1">Uncharacterized protein</fullName>
    </submittedName>
</protein>
<dbReference type="EMBL" id="JAAARO010000004">
    <property type="protein sequence ID" value="KAF5749382.1"/>
    <property type="molecule type" value="Genomic_DNA"/>
</dbReference>
<dbReference type="Proteomes" id="UP000593562">
    <property type="component" value="Unassembled WGS sequence"/>
</dbReference>
<comment type="caution">
    <text evidence="1">The sequence shown here is derived from an EMBL/GenBank/DDBJ whole genome shotgun (WGS) entry which is preliminary data.</text>
</comment>
<dbReference type="AlphaFoldDB" id="A0A7J7DSK8"/>
<evidence type="ECO:0000313" key="2">
    <source>
        <dbReference type="Proteomes" id="UP000593562"/>
    </source>
</evidence>
<evidence type="ECO:0000313" key="1">
    <source>
        <dbReference type="EMBL" id="KAF5749382.1"/>
    </source>
</evidence>
<gene>
    <name evidence="1" type="ORF">HS088_TW04G01351</name>
</gene>
<accession>A0A7J7DSK8</accession>